<gene>
    <name evidence="1" type="ORF">LIER_25308</name>
</gene>
<dbReference type="PANTHER" id="PTHR46890">
    <property type="entry name" value="NON-LTR RETROLELEMENT REVERSE TRANSCRIPTASE-LIKE PROTEIN-RELATED"/>
    <property type="match status" value="1"/>
</dbReference>
<comment type="caution">
    <text evidence="1">The sequence shown here is derived from an EMBL/GenBank/DDBJ whole genome shotgun (WGS) entry which is preliminary data.</text>
</comment>
<dbReference type="SUPFAM" id="SSF56672">
    <property type="entry name" value="DNA/RNA polymerases"/>
    <property type="match status" value="1"/>
</dbReference>
<dbReference type="Proteomes" id="UP001454036">
    <property type="component" value="Unassembled WGS sequence"/>
</dbReference>
<sequence>MTWKQYRPISMCTFANKIITKLLNSRLAALLPKIISDFQTGFVKGRLIQDNILLSQELVHHIDKGTVGKFGFVEEWIARNMACVDNCWYSVMLNGELQGYFTSSKGLRQGDPSSCHSLLLVPCLALTDDCLLFYNGLQSSLKKITGFLDQFQSLSGQTVNKEKSFCIMSTKIQLSRVNIILKAIFFKKEKLPFQYLGIPILKGKNNAFSLMVYQIE</sequence>
<evidence type="ECO:0000313" key="1">
    <source>
        <dbReference type="EMBL" id="GAA0171223.1"/>
    </source>
</evidence>
<accession>A0AAV3R7H4</accession>
<name>A0AAV3R7H4_LITER</name>
<keyword evidence="2" id="KW-1185">Reference proteome</keyword>
<protein>
    <recommendedName>
        <fullName evidence="3">Reverse transcriptase domain-containing protein</fullName>
    </recommendedName>
</protein>
<dbReference type="EMBL" id="BAABME010007580">
    <property type="protein sequence ID" value="GAA0171223.1"/>
    <property type="molecule type" value="Genomic_DNA"/>
</dbReference>
<proteinExistence type="predicted"/>
<organism evidence="1 2">
    <name type="scientific">Lithospermum erythrorhizon</name>
    <name type="common">Purple gromwell</name>
    <name type="synonym">Lithospermum officinale var. erythrorhizon</name>
    <dbReference type="NCBI Taxonomy" id="34254"/>
    <lineage>
        <taxon>Eukaryota</taxon>
        <taxon>Viridiplantae</taxon>
        <taxon>Streptophyta</taxon>
        <taxon>Embryophyta</taxon>
        <taxon>Tracheophyta</taxon>
        <taxon>Spermatophyta</taxon>
        <taxon>Magnoliopsida</taxon>
        <taxon>eudicotyledons</taxon>
        <taxon>Gunneridae</taxon>
        <taxon>Pentapetalae</taxon>
        <taxon>asterids</taxon>
        <taxon>lamiids</taxon>
        <taxon>Boraginales</taxon>
        <taxon>Boraginaceae</taxon>
        <taxon>Boraginoideae</taxon>
        <taxon>Lithospermeae</taxon>
        <taxon>Lithospermum</taxon>
    </lineage>
</organism>
<evidence type="ECO:0000313" key="2">
    <source>
        <dbReference type="Proteomes" id="UP001454036"/>
    </source>
</evidence>
<dbReference type="PANTHER" id="PTHR46890:SF48">
    <property type="entry name" value="RNA-DIRECTED DNA POLYMERASE"/>
    <property type="match status" value="1"/>
</dbReference>
<dbReference type="InterPro" id="IPR052343">
    <property type="entry name" value="Retrotransposon-Effector_Assoc"/>
</dbReference>
<dbReference type="InterPro" id="IPR043502">
    <property type="entry name" value="DNA/RNA_pol_sf"/>
</dbReference>
<dbReference type="AlphaFoldDB" id="A0AAV3R7H4"/>
<reference evidence="1 2" key="1">
    <citation type="submission" date="2024-01" db="EMBL/GenBank/DDBJ databases">
        <title>The complete chloroplast genome sequence of Lithospermum erythrorhizon: insights into the phylogenetic relationship among Boraginaceae species and the maternal lineages of purple gromwells.</title>
        <authorList>
            <person name="Okada T."/>
            <person name="Watanabe K."/>
        </authorList>
    </citation>
    <scope>NUCLEOTIDE SEQUENCE [LARGE SCALE GENOMIC DNA]</scope>
</reference>
<evidence type="ECO:0008006" key="3">
    <source>
        <dbReference type="Google" id="ProtNLM"/>
    </source>
</evidence>